<comment type="pathway">
    <text evidence="3">Glycerolipid metabolism; triacylglycerol biosynthesis.</text>
</comment>
<evidence type="ECO:0000313" key="13">
    <source>
        <dbReference type="EMBL" id="KAL3509344.1"/>
    </source>
</evidence>
<keyword evidence="14" id="KW-1185">Reference proteome</keyword>
<protein>
    <recommendedName>
        <fullName evidence="15">Diacylglycerol O-acyltransferase</fullName>
    </recommendedName>
</protein>
<feature type="domain" description="O-acyltransferase WSD1-like N-terminal" evidence="11">
    <location>
        <begin position="67"/>
        <end position="263"/>
    </location>
</feature>
<evidence type="ECO:0008006" key="15">
    <source>
        <dbReference type="Google" id="ProtNLM"/>
    </source>
</evidence>
<evidence type="ECO:0000256" key="6">
    <source>
        <dbReference type="ARBA" id="ARBA00022824"/>
    </source>
</evidence>
<evidence type="ECO:0000259" key="11">
    <source>
        <dbReference type="Pfam" id="PF03007"/>
    </source>
</evidence>
<comment type="catalytic activity">
    <reaction evidence="9">
        <text>a long chain fatty alcohol + a fatty acyl-CoA = a long-chain alcohol wax ester + CoA</text>
        <dbReference type="Rhea" id="RHEA:38443"/>
        <dbReference type="ChEBI" id="CHEBI:17135"/>
        <dbReference type="ChEBI" id="CHEBI:57287"/>
        <dbReference type="ChEBI" id="CHEBI:77636"/>
        <dbReference type="ChEBI" id="CHEBI:235323"/>
        <dbReference type="EC" id="2.3.1.75"/>
    </reaction>
</comment>
<comment type="subcellular location">
    <subcellularLocation>
        <location evidence="1">Cell membrane</location>
        <topology evidence="1">Single-pass membrane protein</topology>
    </subcellularLocation>
    <subcellularLocation>
        <location evidence="2">Endoplasmic reticulum membrane</location>
    </subcellularLocation>
</comment>
<comment type="catalytic activity">
    <reaction evidence="10">
        <text>an acyl-CoA + a 1,2-diacyl-sn-glycerol = a triacyl-sn-glycerol + CoA</text>
        <dbReference type="Rhea" id="RHEA:10868"/>
        <dbReference type="ChEBI" id="CHEBI:17815"/>
        <dbReference type="ChEBI" id="CHEBI:57287"/>
        <dbReference type="ChEBI" id="CHEBI:58342"/>
        <dbReference type="ChEBI" id="CHEBI:64615"/>
        <dbReference type="EC" id="2.3.1.20"/>
    </reaction>
</comment>
<comment type="caution">
    <text evidence="13">The sequence shown here is derived from an EMBL/GenBank/DDBJ whole genome shotgun (WGS) entry which is preliminary data.</text>
</comment>
<evidence type="ECO:0000256" key="10">
    <source>
        <dbReference type="ARBA" id="ARBA00048109"/>
    </source>
</evidence>
<evidence type="ECO:0000256" key="2">
    <source>
        <dbReference type="ARBA" id="ARBA00004586"/>
    </source>
</evidence>
<evidence type="ECO:0000256" key="7">
    <source>
        <dbReference type="ARBA" id="ARBA00023315"/>
    </source>
</evidence>
<evidence type="ECO:0000256" key="8">
    <source>
        <dbReference type="ARBA" id="ARBA00024360"/>
    </source>
</evidence>
<evidence type="ECO:0000256" key="9">
    <source>
        <dbReference type="ARBA" id="ARBA00047604"/>
    </source>
</evidence>
<dbReference type="InterPro" id="IPR004255">
    <property type="entry name" value="O-acyltransferase_WSD1_N"/>
</dbReference>
<dbReference type="PANTHER" id="PTHR31650:SF34">
    <property type="entry name" value="O-ACYLTRANSFERASE WSD1-LIKE ISOFORM X1"/>
    <property type="match status" value="1"/>
</dbReference>
<dbReference type="GO" id="GO:0005886">
    <property type="term" value="C:plasma membrane"/>
    <property type="evidence" value="ECO:0007669"/>
    <property type="project" value="UniProtKB-SubCell"/>
</dbReference>
<dbReference type="InterPro" id="IPR009721">
    <property type="entry name" value="O-acyltransferase_WSD1_C"/>
</dbReference>
<reference evidence="13 14" key="1">
    <citation type="submission" date="2024-11" db="EMBL/GenBank/DDBJ databases">
        <title>A near-complete genome assembly of Cinchona calisaya.</title>
        <authorList>
            <person name="Lian D.C."/>
            <person name="Zhao X.W."/>
            <person name="Wei L."/>
        </authorList>
    </citation>
    <scope>NUCLEOTIDE SEQUENCE [LARGE SCALE GENOMIC DNA]</scope>
    <source>
        <tissue evidence="13">Nenye</tissue>
    </source>
</reference>
<dbReference type="Pfam" id="PF06974">
    <property type="entry name" value="WS_DGAT_C"/>
    <property type="match status" value="1"/>
</dbReference>
<gene>
    <name evidence="13" type="ORF">ACH5RR_028745</name>
</gene>
<dbReference type="PANTHER" id="PTHR31650">
    <property type="entry name" value="O-ACYLTRANSFERASE (WSD1-LIKE) FAMILY PROTEIN"/>
    <property type="match status" value="1"/>
</dbReference>
<comment type="pathway">
    <text evidence="4">Lipid metabolism.</text>
</comment>
<keyword evidence="6" id="KW-0256">Endoplasmic reticulum</keyword>
<dbReference type="GO" id="GO:0005789">
    <property type="term" value="C:endoplasmic reticulum membrane"/>
    <property type="evidence" value="ECO:0007669"/>
    <property type="project" value="UniProtKB-SubCell"/>
</dbReference>
<comment type="similarity">
    <text evidence="8">In the N-terminal section; belongs to the long-chain O-acyltransferase family.</text>
</comment>
<dbReference type="EMBL" id="JBJUIK010000012">
    <property type="protein sequence ID" value="KAL3509344.1"/>
    <property type="molecule type" value="Genomic_DNA"/>
</dbReference>
<keyword evidence="7" id="KW-0012">Acyltransferase</keyword>
<evidence type="ECO:0000256" key="4">
    <source>
        <dbReference type="ARBA" id="ARBA00005189"/>
    </source>
</evidence>
<evidence type="ECO:0000256" key="1">
    <source>
        <dbReference type="ARBA" id="ARBA00004162"/>
    </source>
</evidence>
<dbReference type="Pfam" id="PF03007">
    <property type="entry name" value="WS_DGAT_cat"/>
    <property type="match status" value="1"/>
</dbReference>
<dbReference type="Proteomes" id="UP001630127">
    <property type="component" value="Unassembled WGS sequence"/>
</dbReference>
<name>A0ABD2YRG2_9GENT</name>
<evidence type="ECO:0000256" key="5">
    <source>
        <dbReference type="ARBA" id="ARBA00022679"/>
    </source>
</evidence>
<evidence type="ECO:0000256" key="3">
    <source>
        <dbReference type="ARBA" id="ARBA00004771"/>
    </source>
</evidence>
<dbReference type="GO" id="GO:0047196">
    <property type="term" value="F:long-chain-alcohol O-fatty-acyltransferase activity"/>
    <property type="evidence" value="ECO:0007669"/>
    <property type="project" value="UniProtKB-EC"/>
</dbReference>
<sequence length="477" mass="53524">MDLNHYEESQPVSPTGQYFNSSVLSVCVLGVLESEVPIQEDDSLTLKLLRDVFLPINPRFSSIMVEDANGVKHWKKVEVKPDDHIRIPIFQEGKSIEFYDECFNDYLTKLAMEKLPQNQPLWEIHIIKYPTKNSAGNLVFKLHHSLGDGFSLMGALLSCLQRADDPSLPITFPAFRMNPQEIGKDDISICRRVPRILSGIGNTIRDFVWGVLKSTILEDERSPIRSGDEGVEFRPITITTFSFSIDHVKQIKVNLEVSVNDVICGVIFLGSRLYMQATNQEKTNANSTALVLLNTRNIAGYKSVQEMLQPNTESTWGNQFGFLHVSLPEYTKKDSSNPLNFIFKAQEIIKKKRDSAAVYLTGQLLETLRRHRGPEETAKYVHSTLKNSSMTVSNVFGPVDQLALANHPAKGMYFMVVGAPQSLTITMVSYMRKLRVAVGTEKGLIDPHKFRSCIEDAFNIMFKAAVESKSGSASPTN</sequence>
<evidence type="ECO:0000259" key="12">
    <source>
        <dbReference type="Pfam" id="PF06974"/>
    </source>
</evidence>
<dbReference type="InterPro" id="IPR045034">
    <property type="entry name" value="O-acyltransferase_WSD1-like"/>
</dbReference>
<dbReference type="AlphaFoldDB" id="A0ABD2YRG2"/>
<accession>A0ABD2YRG2</accession>
<dbReference type="GO" id="GO:0004144">
    <property type="term" value="F:diacylglycerol O-acyltransferase activity"/>
    <property type="evidence" value="ECO:0007669"/>
    <property type="project" value="UniProtKB-EC"/>
</dbReference>
<proteinExistence type="inferred from homology"/>
<organism evidence="13 14">
    <name type="scientific">Cinchona calisaya</name>
    <dbReference type="NCBI Taxonomy" id="153742"/>
    <lineage>
        <taxon>Eukaryota</taxon>
        <taxon>Viridiplantae</taxon>
        <taxon>Streptophyta</taxon>
        <taxon>Embryophyta</taxon>
        <taxon>Tracheophyta</taxon>
        <taxon>Spermatophyta</taxon>
        <taxon>Magnoliopsida</taxon>
        <taxon>eudicotyledons</taxon>
        <taxon>Gunneridae</taxon>
        <taxon>Pentapetalae</taxon>
        <taxon>asterids</taxon>
        <taxon>lamiids</taxon>
        <taxon>Gentianales</taxon>
        <taxon>Rubiaceae</taxon>
        <taxon>Cinchonoideae</taxon>
        <taxon>Cinchoneae</taxon>
        <taxon>Cinchona</taxon>
    </lineage>
</organism>
<keyword evidence="5" id="KW-0808">Transferase</keyword>
<evidence type="ECO:0000313" key="14">
    <source>
        <dbReference type="Proteomes" id="UP001630127"/>
    </source>
</evidence>
<feature type="domain" description="O-acyltransferase WSD1 C-terminal" evidence="12">
    <location>
        <begin position="316"/>
        <end position="461"/>
    </location>
</feature>